<evidence type="ECO:0000256" key="3">
    <source>
        <dbReference type="ARBA" id="ARBA00023242"/>
    </source>
</evidence>
<feature type="compositionally biased region" description="Acidic residues" evidence="4">
    <location>
        <begin position="1153"/>
        <end position="1171"/>
    </location>
</feature>
<name>A0A8B8E903_CRAVI</name>
<evidence type="ECO:0000259" key="5">
    <source>
        <dbReference type="Pfam" id="PF08161"/>
    </source>
</evidence>
<dbReference type="PANTHER" id="PTHR48287">
    <property type="entry name" value="ARM REPEAT SUPERFAMILY PROTEIN"/>
    <property type="match status" value="1"/>
</dbReference>
<proteinExistence type="inferred from homology"/>
<evidence type="ECO:0000259" key="6">
    <source>
        <dbReference type="Pfam" id="PF25772"/>
    </source>
</evidence>
<dbReference type="InterPro" id="IPR011989">
    <property type="entry name" value="ARM-like"/>
</dbReference>
<dbReference type="Gene3D" id="1.25.10.10">
    <property type="entry name" value="Leucine-rich Repeat Variant"/>
    <property type="match status" value="2"/>
</dbReference>
<dbReference type="Pfam" id="PF08161">
    <property type="entry name" value="RRP12_HEAT"/>
    <property type="match status" value="1"/>
</dbReference>
<comment type="subcellular location">
    <subcellularLocation>
        <location evidence="1">Nucleus</location>
    </subcellularLocation>
</comment>
<dbReference type="InterPro" id="IPR012978">
    <property type="entry name" value="HEAT_RRP12"/>
</dbReference>
<sequence length="1293" mass="143624">MGSKKLQQKVVSKQQKGKGKRWKKGQSSSSNPQIKTYREAAKNRFFQTSTGKSGLTIDALAKHDEQQTDKDGDVSFKAESDIVSATGKTFNTWATSWTECTNTTFGRVHRYWASNSAFHKEVLAVLAAVTEVIKTQGGSETETEYFAALMTALETTESEESVSAVTYLLSLVLKRVPAPVLKSRFSEIAKQFLDVLVKYSQGQSTSLLKSLLLCLALLLRVQEQAAWSNSSTQRVYQGLLAFTIHKKPKVRKAAHQGVNIILRGSTFMTQESTPPCHPAGSMTAKFCIQVIENCGGSGESSDTLHILTLLKDIMGTFSLNSVKAVCETILRVMTLSNVMVTSSGMKALYGLFSGSPKPTSLNAELNAQIVTALYDYQPSDNDVQPMKAWLAVMEVAHKNLARLEEKLCLSHQPRIFSVCMTCLLSEKMEVACSATKTMKELLKVCLAPAVEGISVLLSTAPSGANTPLHKIIKALETGLGYQFHAAWGLVLQVFAVVFEVSGKECPHLFKKSVLSIANLRDSPRFPYKAELDHAMGAAVRYLGPRHVLEAVPLNITGDDDDYNFPRSWLIPVIRDNVGNTELGFYTTYFLPLAAKLKKRSLEAESMGNQVVSKSYEALQRQIWSLLPGFCNNPIDLTQSFKGICKILGSAISERRDLRVEVMSGLRKLISKSKEQEECRREVARFAKNFLPILFNLFTTEPENAKDTTRLAVLETTKTYLQIADTALVNTYCDTCKEKFHEEGVSPFKRQALLDLLLVMLPVVDQTRVGEIFQLITPFLSDVDKTLQKKCYRVLEDLCSCPTPACQGFLTHNLPSIQGVLLQSLSTSSPSSKAPRLRCLINIFKLLQEDQKDFLLAVVPEAILCTKEIGEKARSASYLLLVEMGHAKIRWNKDVNGALEDYFQMVMAGLGGSPQMVSSTLLALTRIVYEFKASISSSLLETIVENLCLLLTSKTREVVKAALGFMKVLLSAYPDTVLAPHLKQIMSSLVAQKEDCKHHFRFKAKEIYAKLIKKFGYETIFSMSPPSIHKVLVNIKKTQERAKKKKKEKEEEAESEGESDREHFKSQPESVDELLRDTDSEEEDETKKKAHKPKDKTQAKLAWLQEGGDIMDFLDPSASRKVLATKPYEKREQKKKKEAEFKTAPDGRLIITESGDEEGPDKMAEDDDDLEDLINAIEQGAGNVKKTKKRKVEDLGSDDEGPAPKYKAGGHGIHRPIAKSKASAPSKPGSEYRARKAGGDIKKQGKPDPYAYLPLNFQSLNKRKKAKMSGRFTNLVKGARKGAKKGSKRKKLMT</sequence>
<reference evidence="8" key="1">
    <citation type="submission" date="2025-08" db="UniProtKB">
        <authorList>
            <consortium name="RefSeq"/>
        </authorList>
    </citation>
    <scope>IDENTIFICATION</scope>
    <source>
        <tissue evidence="8">Whole sample</tissue>
    </source>
</reference>
<evidence type="ECO:0000313" key="7">
    <source>
        <dbReference type="Proteomes" id="UP000694844"/>
    </source>
</evidence>
<dbReference type="SUPFAM" id="SSF48371">
    <property type="entry name" value="ARM repeat"/>
    <property type="match status" value="1"/>
</dbReference>
<evidence type="ECO:0000256" key="4">
    <source>
        <dbReference type="SAM" id="MobiDB-lite"/>
    </source>
</evidence>
<feature type="compositionally biased region" description="Basic and acidic residues" evidence="4">
    <location>
        <begin position="1126"/>
        <end position="1144"/>
    </location>
</feature>
<protein>
    <submittedName>
        <fullName evidence="8">RRP12-like protein</fullName>
    </submittedName>
</protein>
<dbReference type="PANTHER" id="PTHR48287:SF1">
    <property type="entry name" value="ARM REPEAT SUPERFAMILY PROTEIN"/>
    <property type="match status" value="1"/>
</dbReference>
<dbReference type="InterPro" id="IPR016024">
    <property type="entry name" value="ARM-type_fold"/>
</dbReference>
<feature type="compositionally biased region" description="Basic residues" evidence="4">
    <location>
        <begin position="15"/>
        <end position="24"/>
    </location>
</feature>
<evidence type="ECO:0000313" key="8">
    <source>
        <dbReference type="RefSeq" id="XP_022336615.1"/>
    </source>
</evidence>
<feature type="domain" description="RRP12 N-terminal HEAT" evidence="6">
    <location>
        <begin position="109"/>
        <end position="353"/>
    </location>
</feature>
<dbReference type="InterPro" id="IPR052087">
    <property type="entry name" value="RRP12"/>
</dbReference>
<evidence type="ECO:0000256" key="1">
    <source>
        <dbReference type="ARBA" id="ARBA00004123"/>
    </source>
</evidence>
<evidence type="ECO:0000256" key="2">
    <source>
        <dbReference type="ARBA" id="ARBA00007690"/>
    </source>
</evidence>
<organism evidence="7 8">
    <name type="scientific">Crassostrea virginica</name>
    <name type="common">Eastern oyster</name>
    <dbReference type="NCBI Taxonomy" id="6565"/>
    <lineage>
        <taxon>Eukaryota</taxon>
        <taxon>Metazoa</taxon>
        <taxon>Spiralia</taxon>
        <taxon>Lophotrochozoa</taxon>
        <taxon>Mollusca</taxon>
        <taxon>Bivalvia</taxon>
        <taxon>Autobranchia</taxon>
        <taxon>Pteriomorphia</taxon>
        <taxon>Ostreida</taxon>
        <taxon>Ostreoidea</taxon>
        <taxon>Ostreidae</taxon>
        <taxon>Crassostrea</taxon>
    </lineage>
</organism>
<keyword evidence="7" id="KW-1185">Reference proteome</keyword>
<dbReference type="KEGG" id="cvn:111132948"/>
<dbReference type="GeneID" id="111132948"/>
<comment type="similarity">
    <text evidence="2">Belongs to the RRP12 family.</text>
</comment>
<feature type="compositionally biased region" description="Basic residues" evidence="4">
    <location>
        <begin position="1277"/>
        <end position="1293"/>
    </location>
</feature>
<dbReference type="RefSeq" id="XP_022336615.1">
    <property type="nucleotide sequence ID" value="XM_022480907.1"/>
</dbReference>
<dbReference type="OrthoDB" id="2192888at2759"/>
<dbReference type="Proteomes" id="UP000694844">
    <property type="component" value="Chromosome 5"/>
</dbReference>
<dbReference type="Pfam" id="PF25772">
    <property type="entry name" value="HEAT_RRP12_N"/>
    <property type="match status" value="1"/>
</dbReference>
<feature type="compositionally biased region" description="Low complexity" evidence="4">
    <location>
        <begin position="1218"/>
        <end position="1227"/>
    </location>
</feature>
<dbReference type="GO" id="GO:0005634">
    <property type="term" value="C:nucleus"/>
    <property type="evidence" value="ECO:0007669"/>
    <property type="project" value="UniProtKB-SubCell"/>
</dbReference>
<dbReference type="InterPro" id="IPR057860">
    <property type="entry name" value="HEAT_RRP12_N"/>
</dbReference>
<feature type="region of interest" description="Disordered" evidence="4">
    <location>
        <begin position="1038"/>
        <end position="1098"/>
    </location>
</feature>
<feature type="region of interest" description="Disordered" evidence="4">
    <location>
        <begin position="1263"/>
        <end position="1293"/>
    </location>
</feature>
<feature type="compositionally biased region" description="Basic and acidic residues" evidence="4">
    <location>
        <begin position="1229"/>
        <end position="1245"/>
    </location>
</feature>
<feature type="domain" description="RRP12 HEAT" evidence="5">
    <location>
        <begin position="425"/>
        <end position="699"/>
    </location>
</feature>
<gene>
    <name evidence="8" type="primary">LOC111132948</name>
</gene>
<accession>A0A8B8E903</accession>
<keyword evidence="3" id="KW-0539">Nucleus</keyword>
<feature type="region of interest" description="Disordered" evidence="4">
    <location>
        <begin position="1"/>
        <end position="34"/>
    </location>
</feature>
<feature type="region of interest" description="Disordered" evidence="4">
    <location>
        <begin position="1115"/>
        <end position="1250"/>
    </location>
</feature>
<feature type="compositionally biased region" description="Low complexity" evidence="4">
    <location>
        <begin position="1"/>
        <end position="14"/>
    </location>
</feature>